<sequence length="147" mass="16223">MLERTLAIKCPTIAELLANTKLVQTALAQPNVLKRFFGDDTDRINNLTSTFARQTFLSTDFELASKAEIDAIVSDCMQNPSNYVLKPQREGGGNNIFGEAAPWGSPPKNSYLQLFACARLRNVLSPKLLFQLTSAWTAEPDDLCLAL</sequence>
<evidence type="ECO:0000313" key="1">
    <source>
        <dbReference type="EMBL" id="VDK30571.1"/>
    </source>
</evidence>
<name>A0A3P6QEU2_DIBLA</name>
<gene>
    <name evidence="1" type="ORF">DILT_LOCUS194</name>
</gene>
<dbReference type="InterPro" id="IPR005615">
    <property type="entry name" value="Glutathione_synthase"/>
</dbReference>
<dbReference type="SUPFAM" id="SSF56059">
    <property type="entry name" value="Glutathione synthetase ATP-binding domain-like"/>
    <property type="match status" value="1"/>
</dbReference>
<proteinExistence type="predicted"/>
<evidence type="ECO:0008006" key="3">
    <source>
        <dbReference type="Google" id="ProtNLM"/>
    </source>
</evidence>
<dbReference type="Gene3D" id="1.10.1080.10">
    <property type="entry name" value="Glutathione Synthetase, Chain A, domain 3"/>
    <property type="match status" value="1"/>
</dbReference>
<dbReference type="PANTHER" id="PTHR11130:SF0">
    <property type="entry name" value="GLUTATHIONE SYNTHETASE"/>
    <property type="match status" value="1"/>
</dbReference>
<organism evidence="1 2">
    <name type="scientific">Dibothriocephalus latus</name>
    <name type="common">Fish tapeworm</name>
    <name type="synonym">Diphyllobothrium latum</name>
    <dbReference type="NCBI Taxonomy" id="60516"/>
    <lineage>
        <taxon>Eukaryota</taxon>
        <taxon>Metazoa</taxon>
        <taxon>Spiralia</taxon>
        <taxon>Lophotrochozoa</taxon>
        <taxon>Platyhelminthes</taxon>
        <taxon>Cestoda</taxon>
        <taxon>Eucestoda</taxon>
        <taxon>Diphyllobothriidea</taxon>
        <taxon>Diphyllobothriidae</taxon>
        <taxon>Dibothriocephalus</taxon>
    </lineage>
</organism>
<accession>A0A3P6QEU2</accession>
<dbReference type="OrthoDB" id="2020073at2759"/>
<dbReference type="InterPro" id="IPR014042">
    <property type="entry name" value="Glutathione_synthase_a-hlx"/>
</dbReference>
<evidence type="ECO:0000313" key="2">
    <source>
        <dbReference type="Proteomes" id="UP000281553"/>
    </source>
</evidence>
<reference evidence="1 2" key="1">
    <citation type="submission" date="2018-11" db="EMBL/GenBank/DDBJ databases">
        <authorList>
            <consortium name="Pathogen Informatics"/>
        </authorList>
    </citation>
    <scope>NUCLEOTIDE SEQUENCE [LARGE SCALE GENOMIC DNA]</scope>
</reference>
<dbReference type="InterPro" id="IPR014709">
    <property type="entry name" value="Glutathione_synthase_C_euk"/>
</dbReference>
<dbReference type="EMBL" id="UYRU01000703">
    <property type="protein sequence ID" value="VDK30571.1"/>
    <property type="molecule type" value="Genomic_DNA"/>
</dbReference>
<dbReference type="GO" id="GO:0005524">
    <property type="term" value="F:ATP binding"/>
    <property type="evidence" value="ECO:0007669"/>
    <property type="project" value="InterPro"/>
</dbReference>
<dbReference type="GO" id="GO:0005829">
    <property type="term" value="C:cytosol"/>
    <property type="evidence" value="ECO:0007669"/>
    <property type="project" value="TreeGrafter"/>
</dbReference>
<dbReference type="GO" id="GO:0043295">
    <property type="term" value="F:glutathione binding"/>
    <property type="evidence" value="ECO:0007669"/>
    <property type="project" value="TreeGrafter"/>
</dbReference>
<protein>
    <recommendedName>
        <fullName evidence="3">Glutathione synthase</fullName>
    </recommendedName>
</protein>
<dbReference type="AlphaFoldDB" id="A0A3P6QEU2"/>
<dbReference type="GO" id="GO:0004363">
    <property type="term" value="F:glutathione synthase activity"/>
    <property type="evidence" value="ECO:0007669"/>
    <property type="project" value="InterPro"/>
</dbReference>
<dbReference type="Proteomes" id="UP000281553">
    <property type="component" value="Unassembled WGS sequence"/>
</dbReference>
<dbReference type="Pfam" id="PF03917">
    <property type="entry name" value="GSH_synth_ATP"/>
    <property type="match status" value="1"/>
</dbReference>
<dbReference type="Gene3D" id="3.30.1490.50">
    <property type="match status" value="1"/>
</dbReference>
<dbReference type="PANTHER" id="PTHR11130">
    <property type="entry name" value="GLUTATHIONE SYNTHETASE"/>
    <property type="match status" value="1"/>
</dbReference>
<keyword evidence="2" id="KW-1185">Reference proteome</keyword>